<dbReference type="InterPro" id="IPR042267">
    <property type="entry name" value="VTC_sf"/>
</dbReference>
<comment type="caution">
    <text evidence="2">The sequence shown here is derived from an EMBL/GenBank/DDBJ whole genome shotgun (WGS) entry which is preliminary data.</text>
</comment>
<dbReference type="GO" id="GO:0006799">
    <property type="term" value="P:polyphosphate biosynthetic process"/>
    <property type="evidence" value="ECO:0007669"/>
    <property type="project" value="UniProtKB-ARBA"/>
</dbReference>
<name>A0A941IY27_9BACT</name>
<reference evidence="2" key="1">
    <citation type="journal article" date="2018" name="Int. J. Syst. Evol. Microbiol.">
        <title>Carboxylicivirga sediminis sp. nov., isolated from coastal sediment.</title>
        <authorList>
            <person name="Wang F.Q."/>
            <person name="Ren L.H."/>
            <person name="Zou R.J."/>
            <person name="Sun Y.Z."/>
            <person name="Liu X.J."/>
            <person name="Jiang F."/>
            <person name="Liu L.J."/>
        </authorList>
    </citation>
    <scope>NUCLEOTIDE SEQUENCE</scope>
    <source>
        <strain evidence="2">JR1</strain>
    </source>
</reference>
<feature type="domain" description="VTC" evidence="1">
    <location>
        <begin position="26"/>
        <end position="227"/>
    </location>
</feature>
<proteinExistence type="predicted"/>
<dbReference type="AlphaFoldDB" id="A0A941IY27"/>
<dbReference type="Proteomes" id="UP000679220">
    <property type="component" value="Unassembled WGS sequence"/>
</dbReference>
<dbReference type="CDD" id="cd07750">
    <property type="entry name" value="PolyPPase_VTC_like"/>
    <property type="match status" value="1"/>
</dbReference>
<dbReference type="RefSeq" id="WP_212190716.1">
    <property type="nucleotide sequence ID" value="NZ_JAGTAR010000015.1"/>
</dbReference>
<sequence>MSDLLQLVSFFDTTSLEEMSRAKLLNRVDTKYIVTPAVLVKALSKHIDDYEVLAVNNKVNLAYNTIYFDTDDLAMYKEHHNGKNHRYKVRYRQYEETGDKFIEVKEKIKNRTAKQRLRIDRFTYPIAKGLECLVNDCTPYDPKQLEPKLTTKFNRITLVNKKACERITIDLDINFSNEGSETYSLGNCAIIEIKRDKEDVYSAFARTLKNQGVLPLSISKYCLGTIALNNKVKYNRFKPRLRKVERLIAQEDRQLAMVV</sequence>
<gene>
    <name evidence="2" type="ORF">KDU71_10840</name>
</gene>
<dbReference type="Pfam" id="PF09359">
    <property type="entry name" value="VTC"/>
    <property type="match status" value="1"/>
</dbReference>
<dbReference type="InterPro" id="IPR018966">
    <property type="entry name" value="VTC_domain"/>
</dbReference>
<dbReference type="Gene3D" id="3.20.100.30">
    <property type="entry name" value="VTC, catalytic tunnel domain"/>
    <property type="match status" value="1"/>
</dbReference>
<organism evidence="2 3">
    <name type="scientific">Carboxylicivirga sediminis</name>
    <dbReference type="NCBI Taxonomy" id="2006564"/>
    <lineage>
        <taxon>Bacteria</taxon>
        <taxon>Pseudomonadati</taxon>
        <taxon>Bacteroidota</taxon>
        <taxon>Bacteroidia</taxon>
        <taxon>Marinilabiliales</taxon>
        <taxon>Marinilabiliaceae</taxon>
        <taxon>Carboxylicivirga</taxon>
    </lineage>
</organism>
<accession>A0A941IY27</accession>
<dbReference type="InterPro" id="IPR033469">
    <property type="entry name" value="CYTH-like_dom_sf"/>
</dbReference>
<evidence type="ECO:0000313" key="2">
    <source>
        <dbReference type="EMBL" id="MBR8536054.1"/>
    </source>
</evidence>
<reference evidence="2" key="2">
    <citation type="submission" date="2021-04" db="EMBL/GenBank/DDBJ databases">
        <authorList>
            <person name="Zhang T."/>
            <person name="Zhang Y."/>
            <person name="Lu D."/>
            <person name="Zuo D."/>
            <person name="Du Z."/>
        </authorList>
    </citation>
    <scope>NUCLEOTIDE SEQUENCE</scope>
    <source>
        <strain evidence="2">JR1</strain>
    </source>
</reference>
<dbReference type="SUPFAM" id="SSF55154">
    <property type="entry name" value="CYTH-like phosphatases"/>
    <property type="match status" value="1"/>
</dbReference>
<evidence type="ECO:0000313" key="3">
    <source>
        <dbReference type="Proteomes" id="UP000679220"/>
    </source>
</evidence>
<dbReference type="EMBL" id="JAGTAR010000015">
    <property type="protein sequence ID" value="MBR8536054.1"/>
    <property type="molecule type" value="Genomic_DNA"/>
</dbReference>
<evidence type="ECO:0000259" key="1">
    <source>
        <dbReference type="Pfam" id="PF09359"/>
    </source>
</evidence>
<keyword evidence="3" id="KW-1185">Reference proteome</keyword>
<protein>
    <submittedName>
        <fullName evidence="2">Polyphosphate polymerase domain-containing protein</fullName>
    </submittedName>
</protein>